<name>A0ACB9D7V1_9ASTR</name>
<dbReference type="Proteomes" id="UP001056120">
    <property type="component" value="Linkage Group LG20"/>
</dbReference>
<accession>A0ACB9D7V1</accession>
<reference evidence="2" key="1">
    <citation type="journal article" date="2022" name="Mol. Ecol. Resour.">
        <title>The genomes of chicory, endive, great burdock and yacon provide insights into Asteraceae palaeo-polyploidization history and plant inulin production.</title>
        <authorList>
            <person name="Fan W."/>
            <person name="Wang S."/>
            <person name="Wang H."/>
            <person name="Wang A."/>
            <person name="Jiang F."/>
            <person name="Liu H."/>
            <person name="Zhao H."/>
            <person name="Xu D."/>
            <person name="Zhang Y."/>
        </authorList>
    </citation>
    <scope>NUCLEOTIDE SEQUENCE [LARGE SCALE GENOMIC DNA]</scope>
    <source>
        <strain evidence="2">cv. Yunnan</strain>
    </source>
</reference>
<keyword evidence="2" id="KW-1185">Reference proteome</keyword>
<protein>
    <submittedName>
        <fullName evidence="1">Uncharacterized protein</fullName>
    </submittedName>
</protein>
<dbReference type="EMBL" id="CM042037">
    <property type="protein sequence ID" value="KAI3742689.1"/>
    <property type="molecule type" value="Genomic_DNA"/>
</dbReference>
<gene>
    <name evidence="1" type="ORF">L1987_60382</name>
</gene>
<comment type="caution">
    <text evidence="1">The sequence shown here is derived from an EMBL/GenBank/DDBJ whole genome shotgun (WGS) entry which is preliminary data.</text>
</comment>
<evidence type="ECO:0000313" key="1">
    <source>
        <dbReference type="EMBL" id="KAI3742689.1"/>
    </source>
</evidence>
<organism evidence="1 2">
    <name type="scientific">Smallanthus sonchifolius</name>
    <dbReference type="NCBI Taxonomy" id="185202"/>
    <lineage>
        <taxon>Eukaryota</taxon>
        <taxon>Viridiplantae</taxon>
        <taxon>Streptophyta</taxon>
        <taxon>Embryophyta</taxon>
        <taxon>Tracheophyta</taxon>
        <taxon>Spermatophyta</taxon>
        <taxon>Magnoliopsida</taxon>
        <taxon>eudicotyledons</taxon>
        <taxon>Gunneridae</taxon>
        <taxon>Pentapetalae</taxon>
        <taxon>asterids</taxon>
        <taxon>campanulids</taxon>
        <taxon>Asterales</taxon>
        <taxon>Asteraceae</taxon>
        <taxon>Asteroideae</taxon>
        <taxon>Heliantheae alliance</taxon>
        <taxon>Millerieae</taxon>
        <taxon>Smallanthus</taxon>
    </lineage>
</organism>
<proteinExistence type="predicted"/>
<evidence type="ECO:0000313" key="2">
    <source>
        <dbReference type="Proteomes" id="UP001056120"/>
    </source>
</evidence>
<sequence>MAEATRARVLEDTVKGVQDNQKAMRQDLDGVVSAIASLQQSITELIKRTDLNSGEYKKKSPVLQEGEGTSVLGRHKPAPVYLARFNGENPERWLAQASRYFEFYSISVKDQLTIASFYLDDTAADWFDWLQRHHQITTWDAFTIALLKRFRSSDLEEPEGLLAKLHQTSSVADYRSRFEAISNRTMPLPVEFLIRCWISGLRSDIKQSVICHEPTTLEDAMDKAQLHERTRPSCMNVGSNLSAVQAGLIWALLSPYYPLPSAKPLHNFFFYEDSPDPGGSPDSPSSEGTDSLLAEKLQIDEVKTQSAISYNAIESIASFSVLVGSGERLPCSGLARAVELVIQGQPIIVDFFVLPLHGWDMVLGVSWLAKLGPVITDYSTSVFEFLLHGKQVKWQGDTTMAQAIQFHGFRHLIHSDSIGQLFHLSLVPQDSNPPVYPADLEAVLTKFAAVFTAPLGLPPTRSQDHHIDLIPASNPVSVRPYRYPHFQKQEIERLVQEMLHQGIIRPSTSAFSSPVLLVRKKDGTWRFCVDFRALNSITIRDRFPIPSIEELFDELHDARYFSKLDLLAGYHQIRIAKGYAMKTAFRTHDGHYEFLVMPFGLTNAPSTFQRLMNDVFRPFLQRFILVFFDDILIYSKSWEDHLHHITLTLQLLLDNKLVAKLSKCIFGQSQVAYLGHVISSHGVAVDPEKISTIQQWPVPKNVKDVRSFLGLAGSTPILRLPDFSKPFIVETDASGTGIGAVLSQDKHPLAYFSKKLCPRMQQASTYHREMYAITQAISKGRQYLLGHKFTIITDQQSLKRLQDQDIQTPEQQKWLGKLLGFDFEIVYRPGTQNGAADALSRAPSDHLMALSAPVPSILQELALASQADPEFTTLLHRYTADPAAFPDYTVKDGFLLFKGRLLVPHNLPLRQQLLTEFHSSAFGGHSGVTRTYQRLSATFYWKQMRADVKDFISHCQICQQTKPSFLAPSGFLFPKLCLKILQWILSHVYQFPKLKQLLW</sequence>
<reference evidence="1 2" key="2">
    <citation type="journal article" date="2022" name="Mol. Ecol. Resour.">
        <title>The genomes of chicory, endive, great burdock and yacon provide insights into Asteraceae paleo-polyploidization history and plant inulin production.</title>
        <authorList>
            <person name="Fan W."/>
            <person name="Wang S."/>
            <person name="Wang H."/>
            <person name="Wang A."/>
            <person name="Jiang F."/>
            <person name="Liu H."/>
            <person name="Zhao H."/>
            <person name="Xu D."/>
            <person name="Zhang Y."/>
        </authorList>
    </citation>
    <scope>NUCLEOTIDE SEQUENCE [LARGE SCALE GENOMIC DNA]</scope>
    <source>
        <strain evidence="2">cv. Yunnan</strain>
        <tissue evidence="1">Leaves</tissue>
    </source>
</reference>